<keyword evidence="3" id="KW-1185">Reference proteome</keyword>
<dbReference type="GO" id="GO:0051536">
    <property type="term" value="F:iron-sulfur cluster binding"/>
    <property type="evidence" value="ECO:0007669"/>
    <property type="project" value="InterPro"/>
</dbReference>
<evidence type="ECO:0000259" key="1">
    <source>
        <dbReference type="Pfam" id="PF01592"/>
    </source>
</evidence>
<gene>
    <name evidence="2" type="ORF">CLV39_1670</name>
</gene>
<proteinExistence type="predicted"/>
<comment type="caution">
    <text evidence="2">The sequence shown here is derived from an EMBL/GenBank/DDBJ whole genome shotgun (WGS) entry which is preliminary data.</text>
</comment>
<evidence type="ECO:0000313" key="3">
    <source>
        <dbReference type="Proteomes" id="UP000280842"/>
    </source>
</evidence>
<dbReference type="Proteomes" id="UP000280842">
    <property type="component" value="Unassembled WGS sequence"/>
</dbReference>
<dbReference type="Gene3D" id="3.90.1010.10">
    <property type="match status" value="1"/>
</dbReference>
<dbReference type="AlphaFoldDB" id="A0A3M0B5A6"/>
<dbReference type="EMBL" id="REFO01000017">
    <property type="protein sequence ID" value="RMA92513.1"/>
    <property type="molecule type" value="Genomic_DNA"/>
</dbReference>
<dbReference type="GO" id="GO:0005506">
    <property type="term" value="F:iron ion binding"/>
    <property type="evidence" value="ECO:0007669"/>
    <property type="project" value="InterPro"/>
</dbReference>
<dbReference type="GO" id="GO:0016226">
    <property type="term" value="P:iron-sulfur cluster assembly"/>
    <property type="evidence" value="ECO:0007669"/>
    <property type="project" value="InterPro"/>
</dbReference>
<evidence type="ECO:0000313" key="2">
    <source>
        <dbReference type="EMBL" id="RMA92513.1"/>
    </source>
</evidence>
<reference evidence="2 3" key="1">
    <citation type="submission" date="2018-10" db="EMBL/GenBank/DDBJ databases">
        <title>Genomic Encyclopedia of Archaeal and Bacterial Type Strains, Phase II (KMG-II): from individual species to whole genera.</title>
        <authorList>
            <person name="Goeker M."/>
        </authorList>
    </citation>
    <scope>NUCLEOTIDE SEQUENCE [LARGE SCALE GENOMIC DNA]</scope>
    <source>
        <strain evidence="2 3">VM1</strain>
    </source>
</reference>
<protein>
    <submittedName>
        <fullName evidence="2">NifU-like protein</fullName>
    </submittedName>
</protein>
<dbReference type="RefSeq" id="WP_121923761.1">
    <property type="nucleotide sequence ID" value="NZ_REFO01000017.1"/>
</dbReference>
<accession>A0A3M0B5A6</accession>
<feature type="domain" description="NIF system FeS cluster assembly NifU N-terminal" evidence="1">
    <location>
        <begin position="37"/>
        <end position="98"/>
    </location>
</feature>
<dbReference type="OrthoDB" id="14676at2"/>
<name>A0A3M0B5A6_9AQUI</name>
<sequence length="112" mass="12755">MKVSEYHKKGLNNFVETIPSGYKLVGEAKEGIHKVSCFIKEKDGKIEDAKFNSSKRCKKLMAIADLVCEKLKGQPVDKIIINDEEILESFKEEKEKEKMQNRLNIVKKAVGV</sequence>
<organism evidence="2 3">
    <name type="scientific">Hydrogenothermus marinus</name>
    <dbReference type="NCBI Taxonomy" id="133270"/>
    <lineage>
        <taxon>Bacteria</taxon>
        <taxon>Pseudomonadati</taxon>
        <taxon>Aquificota</taxon>
        <taxon>Aquificia</taxon>
        <taxon>Aquificales</taxon>
        <taxon>Hydrogenothermaceae</taxon>
        <taxon>Hydrogenothermus</taxon>
    </lineage>
</organism>
<dbReference type="Pfam" id="PF01592">
    <property type="entry name" value="NifU_N"/>
    <property type="match status" value="1"/>
</dbReference>
<dbReference type="InterPro" id="IPR002871">
    <property type="entry name" value="NIF_FeS_clus_asmbl_NifU_N"/>
</dbReference>